<protein>
    <submittedName>
        <fullName evidence="1">Uncharacterized protein</fullName>
    </submittedName>
</protein>
<dbReference type="EnsemblMetazoa" id="tetur38g00720.1">
    <property type="protein sequence ID" value="tetur38g00720.1"/>
    <property type="gene ID" value="tetur38g00720"/>
</dbReference>
<evidence type="ECO:0000313" key="1">
    <source>
        <dbReference type="EnsemblMetazoa" id="tetur38g00720.1"/>
    </source>
</evidence>
<sequence length="70" mass="8301">MCLCHIYRKEKVTNQLIFFVCPWKTIQKPGSLETLLLDKYDKEFDITIRQISNHCKHLGNIFHPEIPENA</sequence>
<name>T1L4G6_TETUR</name>
<evidence type="ECO:0000313" key="2">
    <source>
        <dbReference type="Proteomes" id="UP000015104"/>
    </source>
</evidence>
<reference evidence="1" key="2">
    <citation type="submission" date="2015-06" db="UniProtKB">
        <authorList>
            <consortium name="EnsemblMetazoa"/>
        </authorList>
    </citation>
    <scope>IDENTIFICATION</scope>
</reference>
<keyword evidence="2" id="KW-1185">Reference proteome</keyword>
<reference evidence="2" key="1">
    <citation type="submission" date="2011-08" db="EMBL/GenBank/DDBJ databases">
        <authorList>
            <person name="Rombauts S."/>
        </authorList>
    </citation>
    <scope>NUCLEOTIDE SEQUENCE</scope>
    <source>
        <strain evidence="2">London</strain>
    </source>
</reference>
<organism evidence="1 2">
    <name type="scientific">Tetranychus urticae</name>
    <name type="common">Two-spotted spider mite</name>
    <dbReference type="NCBI Taxonomy" id="32264"/>
    <lineage>
        <taxon>Eukaryota</taxon>
        <taxon>Metazoa</taxon>
        <taxon>Ecdysozoa</taxon>
        <taxon>Arthropoda</taxon>
        <taxon>Chelicerata</taxon>
        <taxon>Arachnida</taxon>
        <taxon>Acari</taxon>
        <taxon>Acariformes</taxon>
        <taxon>Trombidiformes</taxon>
        <taxon>Prostigmata</taxon>
        <taxon>Eleutherengona</taxon>
        <taxon>Raphignathae</taxon>
        <taxon>Tetranychoidea</taxon>
        <taxon>Tetranychidae</taxon>
        <taxon>Tetranychus</taxon>
    </lineage>
</organism>
<accession>T1L4G6</accession>
<dbReference type="EMBL" id="CAEY01001083">
    <property type="status" value="NOT_ANNOTATED_CDS"/>
    <property type="molecule type" value="Genomic_DNA"/>
</dbReference>
<dbReference type="AlphaFoldDB" id="T1L4G6"/>
<dbReference type="Proteomes" id="UP000015104">
    <property type="component" value="Unassembled WGS sequence"/>
</dbReference>
<proteinExistence type="predicted"/>
<dbReference type="HOGENOM" id="CLU_2761062_0_0_1"/>